<dbReference type="SUPFAM" id="SSF46689">
    <property type="entry name" value="Homeodomain-like"/>
    <property type="match status" value="1"/>
</dbReference>
<organism evidence="5">
    <name type="scientific">Streptomyces sp. NBC_00003</name>
    <dbReference type="NCBI Taxonomy" id="2903608"/>
    <lineage>
        <taxon>Bacteria</taxon>
        <taxon>Bacillati</taxon>
        <taxon>Actinomycetota</taxon>
        <taxon>Actinomycetes</taxon>
        <taxon>Kitasatosporales</taxon>
        <taxon>Streptomycetaceae</taxon>
        <taxon>Streptomyces</taxon>
    </lineage>
</organism>
<keyword evidence="2" id="KW-0238">DNA-binding</keyword>
<keyword evidence="1" id="KW-0805">Transcription regulation</keyword>
<keyword evidence="3" id="KW-0804">Transcription</keyword>
<protein>
    <submittedName>
        <fullName evidence="5">Helix-turn-helix domain-containing protein</fullName>
    </submittedName>
</protein>
<dbReference type="InterPro" id="IPR050204">
    <property type="entry name" value="AraC_XylS_family_regulators"/>
</dbReference>
<proteinExistence type="predicted"/>
<dbReference type="PANTHER" id="PTHR46796:SF6">
    <property type="entry name" value="ARAC SUBFAMILY"/>
    <property type="match status" value="1"/>
</dbReference>
<evidence type="ECO:0000313" key="5">
    <source>
        <dbReference type="EMBL" id="WTW62371.1"/>
    </source>
</evidence>
<evidence type="ECO:0000256" key="3">
    <source>
        <dbReference type="ARBA" id="ARBA00023163"/>
    </source>
</evidence>
<evidence type="ECO:0000256" key="2">
    <source>
        <dbReference type="ARBA" id="ARBA00023125"/>
    </source>
</evidence>
<dbReference type="AlphaFoldDB" id="A0AAU2V5S5"/>
<evidence type="ECO:0000259" key="4">
    <source>
        <dbReference type="PROSITE" id="PS01124"/>
    </source>
</evidence>
<sequence>MLCEAVFRTEDLPGPDRFDFWCEQIGRTHAPLDLHSEHAADYRAHQRVLELGAVHMWPTTHQSLTYRRTPRLIRRSDPDSFHIGIPLKGSNRVSFDDQKVVYGARDIEVYDSSRPVEVTCSNGADPFQGIGIEVPKAMLHLPQHKMDQLFARAIPGTDGMGALLVQFVTGLAADTSPYQPCDGPRLGTVLVDLLSALFAHTLDAERVLPPETRTRTLVHRIRAHVQRNLHDPQLTPTTIAAAHHISTSYLHRLFQGEDETVAVWIRRQRLERACRDLADPAMCQTPIHTVAARWGFPRAADFTRAFRGAYGMPPKDFRRQALRAATVH</sequence>
<dbReference type="InterPro" id="IPR018060">
    <property type="entry name" value="HTH_AraC"/>
</dbReference>
<dbReference type="PANTHER" id="PTHR46796">
    <property type="entry name" value="HTH-TYPE TRANSCRIPTIONAL ACTIVATOR RHAS-RELATED"/>
    <property type="match status" value="1"/>
</dbReference>
<name>A0AAU2V5S5_9ACTN</name>
<dbReference type="InterPro" id="IPR035418">
    <property type="entry name" value="AraC-bd_2"/>
</dbReference>
<dbReference type="InterPro" id="IPR009057">
    <property type="entry name" value="Homeodomain-like_sf"/>
</dbReference>
<dbReference type="GO" id="GO:0043565">
    <property type="term" value="F:sequence-specific DNA binding"/>
    <property type="evidence" value="ECO:0007669"/>
    <property type="project" value="InterPro"/>
</dbReference>
<feature type="domain" description="HTH araC/xylS-type" evidence="4">
    <location>
        <begin position="219"/>
        <end position="320"/>
    </location>
</feature>
<dbReference type="Gene3D" id="1.10.10.60">
    <property type="entry name" value="Homeodomain-like"/>
    <property type="match status" value="1"/>
</dbReference>
<accession>A0AAU2V5S5</accession>
<reference evidence="5" key="1">
    <citation type="submission" date="2022-10" db="EMBL/GenBank/DDBJ databases">
        <title>The complete genomes of actinobacterial strains from the NBC collection.</title>
        <authorList>
            <person name="Joergensen T.S."/>
            <person name="Alvarez Arevalo M."/>
            <person name="Sterndorff E.B."/>
            <person name="Faurdal D."/>
            <person name="Vuksanovic O."/>
            <person name="Mourched A.-S."/>
            <person name="Charusanti P."/>
            <person name="Shaw S."/>
            <person name="Blin K."/>
            <person name="Weber T."/>
        </authorList>
    </citation>
    <scope>NUCLEOTIDE SEQUENCE</scope>
    <source>
        <strain evidence="5">NBC_00003</strain>
    </source>
</reference>
<dbReference type="Pfam" id="PF12833">
    <property type="entry name" value="HTH_18"/>
    <property type="match status" value="1"/>
</dbReference>
<gene>
    <name evidence="5" type="ORF">OG549_17880</name>
</gene>
<dbReference type="GO" id="GO:0003700">
    <property type="term" value="F:DNA-binding transcription factor activity"/>
    <property type="evidence" value="ECO:0007669"/>
    <property type="project" value="InterPro"/>
</dbReference>
<dbReference type="PROSITE" id="PS01124">
    <property type="entry name" value="HTH_ARAC_FAMILY_2"/>
    <property type="match status" value="1"/>
</dbReference>
<evidence type="ECO:0000256" key="1">
    <source>
        <dbReference type="ARBA" id="ARBA00023015"/>
    </source>
</evidence>
<dbReference type="Pfam" id="PF14525">
    <property type="entry name" value="AraC_binding_2"/>
    <property type="match status" value="1"/>
</dbReference>
<dbReference type="EMBL" id="CP108318">
    <property type="protein sequence ID" value="WTW62371.1"/>
    <property type="molecule type" value="Genomic_DNA"/>
</dbReference>
<dbReference type="SMART" id="SM00342">
    <property type="entry name" value="HTH_ARAC"/>
    <property type="match status" value="1"/>
</dbReference>